<dbReference type="OrthoDB" id="3402079at2"/>
<evidence type="ECO:0000313" key="2">
    <source>
        <dbReference type="EMBL" id="ROR96446.1"/>
    </source>
</evidence>
<keyword evidence="1" id="KW-0812">Transmembrane</keyword>
<feature type="transmembrane region" description="Helical" evidence="1">
    <location>
        <begin position="222"/>
        <end position="239"/>
    </location>
</feature>
<dbReference type="EMBL" id="RKHQ01000001">
    <property type="protein sequence ID" value="ROR96446.1"/>
    <property type="molecule type" value="Genomic_DNA"/>
</dbReference>
<comment type="caution">
    <text evidence="2">The sequence shown here is derived from an EMBL/GenBank/DDBJ whole genome shotgun (WGS) entry which is preliminary data.</text>
</comment>
<organism evidence="2 3">
    <name type="scientific">Salana multivorans</name>
    <dbReference type="NCBI Taxonomy" id="120377"/>
    <lineage>
        <taxon>Bacteria</taxon>
        <taxon>Bacillati</taxon>
        <taxon>Actinomycetota</taxon>
        <taxon>Actinomycetes</taxon>
        <taxon>Micrococcales</taxon>
        <taxon>Beutenbergiaceae</taxon>
        <taxon>Salana</taxon>
    </lineage>
</organism>
<protein>
    <submittedName>
        <fullName evidence="2">Uncharacterized protein</fullName>
    </submittedName>
</protein>
<evidence type="ECO:0000256" key="1">
    <source>
        <dbReference type="SAM" id="Phobius"/>
    </source>
</evidence>
<evidence type="ECO:0000313" key="3">
    <source>
        <dbReference type="Proteomes" id="UP000275356"/>
    </source>
</evidence>
<feature type="transmembrane region" description="Helical" evidence="1">
    <location>
        <begin position="198"/>
        <end position="216"/>
    </location>
</feature>
<dbReference type="Proteomes" id="UP000275356">
    <property type="component" value="Unassembled WGS sequence"/>
</dbReference>
<dbReference type="AlphaFoldDB" id="A0A3N2D9H7"/>
<reference evidence="2 3" key="1">
    <citation type="submission" date="2018-11" db="EMBL/GenBank/DDBJ databases">
        <title>Sequencing the genomes of 1000 actinobacteria strains.</title>
        <authorList>
            <person name="Klenk H.-P."/>
        </authorList>
    </citation>
    <scope>NUCLEOTIDE SEQUENCE [LARGE SCALE GENOMIC DNA]</scope>
    <source>
        <strain evidence="2 3">DSM 13521</strain>
    </source>
</reference>
<feature type="transmembrane region" description="Helical" evidence="1">
    <location>
        <begin position="29"/>
        <end position="54"/>
    </location>
</feature>
<feature type="transmembrane region" description="Helical" evidence="1">
    <location>
        <begin position="110"/>
        <end position="133"/>
    </location>
</feature>
<dbReference type="RefSeq" id="WP_123738625.1">
    <property type="nucleotide sequence ID" value="NZ_CALFQU010000049.1"/>
</dbReference>
<keyword evidence="3" id="KW-1185">Reference proteome</keyword>
<proteinExistence type="predicted"/>
<keyword evidence="1" id="KW-0472">Membrane</keyword>
<sequence>MATTQQARGARGGLLSRIPRPSADVWETVFGVVYVVMATNLLLALAGLPLVVLLMTTDPRASWPALAIAAVAAFPGLGAAAAVFSGYTVRRSTDVVRTFLTSWVRHLRRMLVLGLTCVGVATIVALDVVWLLGGLDAAEGGAGAGPAGPLGAVLVPFLGIVGALALSTTILAVVASVERPDARLRDVLKASLYLGLRRWYLTVGSFVVLGMLAGLFTLHPALALGLAAAPLLYVVWSNARFSLRPVLPVGAEAAPE</sequence>
<gene>
    <name evidence="2" type="ORF">EDD28_1031</name>
</gene>
<name>A0A3N2D9H7_9MICO</name>
<feature type="transmembrane region" description="Helical" evidence="1">
    <location>
        <begin position="66"/>
        <end position="89"/>
    </location>
</feature>
<accession>A0A3N2D9H7</accession>
<keyword evidence="1" id="KW-1133">Transmembrane helix</keyword>
<feature type="transmembrane region" description="Helical" evidence="1">
    <location>
        <begin position="153"/>
        <end position="177"/>
    </location>
</feature>